<organism evidence="2 3">
    <name type="scientific">Rhodococcus rhodnii LMG 5362</name>
    <dbReference type="NCBI Taxonomy" id="1273125"/>
    <lineage>
        <taxon>Bacteria</taxon>
        <taxon>Bacillati</taxon>
        <taxon>Actinomycetota</taxon>
        <taxon>Actinomycetes</taxon>
        <taxon>Mycobacteriales</taxon>
        <taxon>Nocardiaceae</taxon>
        <taxon>Rhodococcus</taxon>
    </lineage>
</organism>
<evidence type="ECO:0000256" key="1">
    <source>
        <dbReference type="SAM" id="MobiDB-lite"/>
    </source>
</evidence>
<comment type="caution">
    <text evidence="2">The sequence shown here is derived from an EMBL/GenBank/DDBJ whole genome shotgun (WGS) entry which is preliminary data.</text>
</comment>
<dbReference type="Proteomes" id="UP000013525">
    <property type="component" value="Unassembled WGS sequence"/>
</dbReference>
<protein>
    <submittedName>
        <fullName evidence="2">Uncharacterized protein</fullName>
    </submittedName>
</protein>
<dbReference type="EMBL" id="APMY01000078">
    <property type="protein sequence ID" value="EOM75956.1"/>
    <property type="molecule type" value="Genomic_DNA"/>
</dbReference>
<sequence>MGRQALEALEGAGINVPTPDGFTSTETGKIPSVLF</sequence>
<keyword evidence="3" id="KW-1185">Reference proteome</keyword>
<accession>R7WKW8</accession>
<gene>
    <name evidence="2" type="ORF">Rrhod_2710</name>
</gene>
<proteinExistence type="predicted"/>
<name>R7WKW8_9NOCA</name>
<feature type="region of interest" description="Disordered" evidence="1">
    <location>
        <begin position="1"/>
        <end position="35"/>
    </location>
</feature>
<evidence type="ECO:0000313" key="3">
    <source>
        <dbReference type="Proteomes" id="UP000013525"/>
    </source>
</evidence>
<dbReference type="AlphaFoldDB" id="R7WKW8"/>
<reference evidence="2 3" key="1">
    <citation type="journal article" date="2013" name="Genome Announc.">
        <title>Draft Genome Sequence of Rhodococcus rhodnii Strain LMG5362, a Symbiont of Rhodnius prolixus (Hemiptera, Reduviidae, Triatominae), the Principle Vector of Trypanosoma cruzi.</title>
        <authorList>
            <person name="Pachebat J.A."/>
            <person name="van Keulen G."/>
            <person name="Whitten M.M."/>
            <person name="Girdwood S."/>
            <person name="Del Sol R."/>
            <person name="Dyson P.J."/>
            <person name="Facey P.D."/>
        </authorList>
    </citation>
    <scope>NUCLEOTIDE SEQUENCE [LARGE SCALE GENOMIC DNA]</scope>
    <source>
        <strain evidence="2 3">LMG 5362</strain>
    </source>
</reference>
<evidence type="ECO:0000313" key="2">
    <source>
        <dbReference type="EMBL" id="EOM75956.1"/>
    </source>
</evidence>